<feature type="transmembrane region" description="Helical" evidence="5">
    <location>
        <begin position="137"/>
        <end position="159"/>
    </location>
</feature>
<comment type="caution">
    <text evidence="7">The sequence shown here is derived from an EMBL/GenBank/DDBJ whole genome shotgun (WGS) entry which is preliminary data.</text>
</comment>
<organism evidence="7 8">
    <name type="scientific">Polarella glacialis</name>
    <name type="common">Dinoflagellate</name>
    <dbReference type="NCBI Taxonomy" id="89957"/>
    <lineage>
        <taxon>Eukaryota</taxon>
        <taxon>Sar</taxon>
        <taxon>Alveolata</taxon>
        <taxon>Dinophyceae</taxon>
        <taxon>Suessiales</taxon>
        <taxon>Suessiaceae</taxon>
        <taxon>Polarella</taxon>
    </lineage>
</organism>
<dbReference type="EMBL" id="CAJNNV010028149">
    <property type="protein sequence ID" value="CAE8623328.1"/>
    <property type="molecule type" value="Genomic_DNA"/>
</dbReference>
<dbReference type="GO" id="GO:0022857">
    <property type="term" value="F:transmembrane transporter activity"/>
    <property type="evidence" value="ECO:0007669"/>
    <property type="project" value="InterPro"/>
</dbReference>
<evidence type="ECO:0000256" key="4">
    <source>
        <dbReference type="ARBA" id="ARBA00023136"/>
    </source>
</evidence>
<dbReference type="GO" id="GO:0016020">
    <property type="term" value="C:membrane"/>
    <property type="evidence" value="ECO:0007669"/>
    <property type="project" value="UniProtKB-SubCell"/>
</dbReference>
<dbReference type="Gene3D" id="1.20.1250.20">
    <property type="entry name" value="MFS general substrate transporter like domains"/>
    <property type="match status" value="1"/>
</dbReference>
<dbReference type="PROSITE" id="PS50850">
    <property type="entry name" value="MFS"/>
    <property type="match status" value="1"/>
</dbReference>
<keyword evidence="2 5" id="KW-0812">Transmembrane</keyword>
<reference evidence="7" key="1">
    <citation type="submission" date="2021-02" db="EMBL/GenBank/DDBJ databases">
        <authorList>
            <person name="Dougan E. K."/>
            <person name="Rhodes N."/>
            <person name="Thang M."/>
            <person name="Chan C."/>
        </authorList>
    </citation>
    <scope>NUCLEOTIDE SEQUENCE</scope>
</reference>
<dbReference type="PANTHER" id="PTHR21576">
    <property type="entry name" value="UNCHARACTERIZED NODULIN-LIKE PROTEIN"/>
    <property type="match status" value="1"/>
</dbReference>
<evidence type="ECO:0000256" key="5">
    <source>
        <dbReference type="SAM" id="Phobius"/>
    </source>
</evidence>
<feature type="transmembrane region" description="Helical" evidence="5">
    <location>
        <begin position="45"/>
        <end position="63"/>
    </location>
</feature>
<evidence type="ECO:0000259" key="6">
    <source>
        <dbReference type="PROSITE" id="PS50850"/>
    </source>
</evidence>
<proteinExistence type="predicted"/>
<dbReference type="Proteomes" id="UP000654075">
    <property type="component" value="Unassembled WGS sequence"/>
</dbReference>
<evidence type="ECO:0000313" key="7">
    <source>
        <dbReference type="EMBL" id="CAE8623328.1"/>
    </source>
</evidence>
<comment type="subcellular location">
    <subcellularLocation>
        <location evidence="1">Membrane</location>
        <topology evidence="1">Multi-pass membrane protein</topology>
    </subcellularLocation>
</comment>
<dbReference type="Pfam" id="PF23262">
    <property type="entry name" value="NFD4_C"/>
    <property type="match status" value="1"/>
</dbReference>
<feature type="transmembrane region" description="Helical" evidence="5">
    <location>
        <begin position="113"/>
        <end position="131"/>
    </location>
</feature>
<dbReference type="InterPro" id="IPR020846">
    <property type="entry name" value="MFS_dom"/>
</dbReference>
<dbReference type="OrthoDB" id="410267at2759"/>
<dbReference type="AlphaFoldDB" id="A0A813GKA7"/>
<feature type="transmembrane region" description="Helical" evidence="5">
    <location>
        <begin position="171"/>
        <end position="191"/>
    </location>
</feature>
<keyword evidence="4 5" id="KW-0472">Membrane</keyword>
<evidence type="ECO:0000256" key="1">
    <source>
        <dbReference type="ARBA" id="ARBA00004141"/>
    </source>
</evidence>
<keyword evidence="8" id="KW-1185">Reference proteome</keyword>
<feature type="transmembrane region" description="Helical" evidence="5">
    <location>
        <begin position="83"/>
        <end position="101"/>
    </location>
</feature>
<feature type="domain" description="Major facilitator superfamily (MFS) profile" evidence="6">
    <location>
        <begin position="44"/>
        <end position="260"/>
    </location>
</feature>
<protein>
    <recommendedName>
        <fullName evidence="6">Major facilitator superfamily (MFS) profile domain-containing protein</fullName>
    </recommendedName>
</protein>
<keyword evidence="3 5" id="KW-1133">Transmembrane helix</keyword>
<gene>
    <name evidence="7" type="ORF">PGLA1383_LOCUS40616</name>
</gene>
<name>A0A813GKA7_POLGL</name>
<dbReference type="OMA" id="NCYKLAF"/>
<dbReference type="SUPFAM" id="SSF103473">
    <property type="entry name" value="MFS general substrate transporter"/>
    <property type="match status" value="1"/>
</dbReference>
<dbReference type="PANTHER" id="PTHR21576:SF158">
    <property type="entry name" value="RIBOSOMAL RNA-PROCESSING PROTEIN 12-LIKE CONSERVED DOMAIN-CONTAINING PROTEIN"/>
    <property type="match status" value="1"/>
</dbReference>
<evidence type="ECO:0000256" key="2">
    <source>
        <dbReference type="ARBA" id="ARBA00022692"/>
    </source>
</evidence>
<evidence type="ECO:0000313" key="8">
    <source>
        <dbReference type="Proteomes" id="UP000654075"/>
    </source>
</evidence>
<accession>A0A813GKA7</accession>
<dbReference type="InterPro" id="IPR036259">
    <property type="entry name" value="MFS_trans_sf"/>
</dbReference>
<evidence type="ECO:0000256" key="3">
    <source>
        <dbReference type="ARBA" id="ARBA00022989"/>
    </source>
</evidence>
<dbReference type="InterPro" id="IPR056555">
    <property type="entry name" value="NFD4_C"/>
</dbReference>
<sequence>MLVPLAGFGLMLKTPTEGSGEPTISRQAAPQESLSTADALRRPDFWLLFLIVFLSMGSGLVLLNHAGQMVAALGGDQTRTAMLVSLISIANCVGRVMLGLVPDALGDRFSRTFFLLGNTVIMICAQLILAYGSIETLFLGGLITGFAYGGFWTLVPSLVAEFFGTKFFASLYNCLSLAISGASLVFSTWLASRLYEGQAASHPGPSGGCAGSKCYRNTHLLLAASSCLAMLAAAVLNARRRRGADSWPMARMMDVSLAEQ</sequence>